<accession>A0ABT9ZQ06</accession>
<gene>
    <name evidence="4" type="ORF">J2S74_000178</name>
</gene>
<keyword evidence="5" id="KW-1185">Reference proteome</keyword>
<dbReference type="InterPro" id="IPR000415">
    <property type="entry name" value="Nitroreductase-like"/>
</dbReference>
<evidence type="ECO:0000313" key="4">
    <source>
        <dbReference type="EMBL" id="MDQ0252806.1"/>
    </source>
</evidence>
<organism evidence="4 5">
    <name type="scientific">Evansella vedderi</name>
    <dbReference type="NCBI Taxonomy" id="38282"/>
    <lineage>
        <taxon>Bacteria</taxon>
        <taxon>Bacillati</taxon>
        <taxon>Bacillota</taxon>
        <taxon>Bacilli</taxon>
        <taxon>Bacillales</taxon>
        <taxon>Bacillaceae</taxon>
        <taxon>Evansella</taxon>
    </lineage>
</organism>
<dbReference type="InterPro" id="IPR029479">
    <property type="entry name" value="Nitroreductase"/>
</dbReference>
<proteinExistence type="inferred from homology"/>
<dbReference type="PANTHER" id="PTHR43673">
    <property type="entry name" value="NAD(P)H NITROREDUCTASE YDGI-RELATED"/>
    <property type="match status" value="1"/>
</dbReference>
<dbReference type="Proteomes" id="UP001230005">
    <property type="component" value="Unassembled WGS sequence"/>
</dbReference>
<protein>
    <submittedName>
        <fullName evidence="4">Nitroreductase</fullName>
    </submittedName>
</protein>
<dbReference type="EMBL" id="JAUSUG010000001">
    <property type="protein sequence ID" value="MDQ0252806.1"/>
    <property type="molecule type" value="Genomic_DNA"/>
</dbReference>
<evidence type="ECO:0000259" key="3">
    <source>
        <dbReference type="Pfam" id="PF00881"/>
    </source>
</evidence>
<name>A0ABT9ZQ06_9BACI</name>
<comment type="caution">
    <text evidence="4">The sequence shown here is derived from an EMBL/GenBank/DDBJ whole genome shotgun (WGS) entry which is preliminary data.</text>
</comment>
<feature type="domain" description="Nitroreductase" evidence="3">
    <location>
        <begin position="72"/>
        <end position="152"/>
    </location>
</feature>
<dbReference type="Gene3D" id="3.40.109.10">
    <property type="entry name" value="NADH Oxidase"/>
    <property type="match status" value="1"/>
</dbReference>
<dbReference type="SUPFAM" id="SSF55469">
    <property type="entry name" value="FMN-dependent nitroreductase-like"/>
    <property type="match status" value="1"/>
</dbReference>
<comment type="similarity">
    <text evidence="1">Belongs to the nitroreductase family.</text>
</comment>
<evidence type="ECO:0000256" key="1">
    <source>
        <dbReference type="ARBA" id="ARBA00007118"/>
    </source>
</evidence>
<feature type="domain" description="Nitroreductase" evidence="3">
    <location>
        <begin position="10"/>
        <end position="64"/>
    </location>
</feature>
<reference evidence="4 5" key="1">
    <citation type="submission" date="2023-07" db="EMBL/GenBank/DDBJ databases">
        <title>Genomic Encyclopedia of Type Strains, Phase IV (KMG-IV): sequencing the most valuable type-strain genomes for metagenomic binning, comparative biology and taxonomic classification.</title>
        <authorList>
            <person name="Goeker M."/>
        </authorList>
    </citation>
    <scope>NUCLEOTIDE SEQUENCE [LARGE SCALE GENOMIC DNA]</scope>
    <source>
        <strain evidence="4 5">DSM 9768</strain>
    </source>
</reference>
<evidence type="ECO:0000256" key="2">
    <source>
        <dbReference type="ARBA" id="ARBA00023002"/>
    </source>
</evidence>
<evidence type="ECO:0000313" key="5">
    <source>
        <dbReference type="Proteomes" id="UP001230005"/>
    </source>
</evidence>
<dbReference type="Pfam" id="PF00881">
    <property type="entry name" value="Nitroreductase"/>
    <property type="match status" value="2"/>
</dbReference>
<dbReference type="PANTHER" id="PTHR43673:SF10">
    <property type="entry name" value="NADH DEHYDROGENASE_NAD(P)H NITROREDUCTASE XCC3605-RELATED"/>
    <property type="match status" value="1"/>
</dbReference>
<keyword evidence="2" id="KW-0560">Oxidoreductase</keyword>
<sequence length="179" mass="19967">MKELEIMEAIKTRRSSRSFEDRPIPEDVITDIKDAIMHSPSGSNAQESHFVIVQDKNQILKLKRFAQGVSGTPAAIVVLCSNKQEALIRGGQDTAEVLRFVNLGIVASFIILVAQSHGVGNCPARSFHQQSIKQILELPEEVDPELLISLGYTDQKPRPKTIKSVTEVISHERYNYSEN</sequence>